<dbReference type="InterPro" id="IPR036005">
    <property type="entry name" value="Creatinase/aminopeptidase-like"/>
</dbReference>
<dbReference type="InterPro" id="IPR050659">
    <property type="entry name" value="Peptidase_M24B"/>
</dbReference>
<dbReference type="InterPro" id="IPR029149">
    <property type="entry name" value="Creatin/AminoP/Spt16_N"/>
</dbReference>
<dbReference type="Gene3D" id="3.90.230.10">
    <property type="entry name" value="Creatinase/methionine aminopeptidase superfamily"/>
    <property type="match status" value="1"/>
</dbReference>
<sequence length="443" mass="49461">MNKAGSYPYAAWVGLPSPVVDRSTHLRCHEFQWTCLISTFYAYPIQSFCQCDQLSYRRKSDMFKARMTALRERLTDSGIDVALITDDDSVYYYSGYYDYLHMDFGRPTLLVVSVDGESVLITPSMEKEMAQVAAVVDRIELWNDGMGNEWRETLPGILGGTARIGFEPDLMPPVVRNYVDSLVNSDRLTDLMPLVSEMRMIKSSDELQIARHAGEVGIAMMDAGRSAIGEGVPEYEVALSATQAGTRKAAELLKTHYSDKRMSPSIHFMQIMASGKEVTMTHHRASTKELKYGEPIFLCFCGMTNFHRFKLGFDRTFWLGEITDRSQESAYQTAVDSQAAALSVLGPGVAAEEVHRAYAEVIQAAGYEYPFRCGRATGFSFLERPQLVYGDKTVLQPGMVFAVDGSVTVPGKFRAQVGDSFIITDDRYEQITTHPNTLAEVTV</sequence>
<dbReference type="CDD" id="cd01066">
    <property type="entry name" value="APP_MetAP"/>
    <property type="match status" value="1"/>
</dbReference>
<evidence type="ECO:0000259" key="2">
    <source>
        <dbReference type="Pfam" id="PF01321"/>
    </source>
</evidence>
<feature type="domain" description="Creatinase N-terminal" evidence="2">
    <location>
        <begin position="66"/>
        <end position="201"/>
    </location>
</feature>
<dbReference type="Gene3D" id="3.40.350.10">
    <property type="entry name" value="Creatinase/prolidase N-terminal domain"/>
    <property type="match status" value="1"/>
</dbReference>
<dbReference type="Pfam" id="PF01321">
    <property type="entry name" value="Creatinase_N"/>
    <property type="match status" value="1"/>
</dbReference>
<evidence type="ECO:0000313" key="3">
    <source>
        <dbReference type="EMBL" id="CUS52020.1"/>
    </source>
</evidence>
<dbReference type="Pfam" id="PF00557">
    <property type="entry name" value="Peptidase_M24"/>
    <property type="match status" value="1"/>
</dbReference>
<reference evidence="3" key="1">
    <citation type="submission" date="2015-10" db="EMBL/GenBank/DDBJ databases">
        <authorList>
            <person name="Gilbert D.G."/>
        </authorList>
    </citation>
    <scope>NUCLEOTIDE SEQUENCE</scope>
</reference>
<dbReference type="PANTHER" id="PTHR46112">
    <property type="entry name" value="AMINOPEPTIDASE"/>
    <property type="match status" value="1"/>
</dbReference>
<feature type="domain" description="Peptidase M24" evidence="1">
    <location>
        <begin position="210"/>
        <end position="425"/>
    </location>
</feature>
<dbReference type="SUPFAM" id="SSF53092">
    <property type="entry name" value="Creatinase/prolidase N-terminal domain"/>
    <property type="match status" value="1"/>
</dbReference>
<dbReference type="InterPro" id="IPR000587">
    <property type="entry name" value="Creatinase_N"/>
</dbReference>
<dbReference type="SUPFAM" id="SSF55920">
    <property type="entry name" value="Creatinase/aminopeptidase"/>
    <property type="match status" value="1"/>
</dbReference>
<dbReference type="InterPro" id="IPR000994">
    <property type="entry name" value="Pept_M24"/>
</dbReference>
<organism evidence="3">
    <name type="scientific">hydrothermal vent metagenome</name>
    <dbReference type="NCBI Taxonomy" id="652676"/>
    <lineage>
        <taxon>unclassified sequences</taxon>
        <taxon>metagenomes</taxon>
        <taxon>ecological metagenomes</taxon>
    </lineage>
</organism>
<evidence type="ECO:0000259" key="1">
    <source>
        <dbReference type="Pfam" id="PF00557"/>
    </source>
</evidence>
<proteinExistence type="predicted"/>
<dbReference type="EMBL" id="CZRL01000074">
    <property type="protein sequence ID" value="CUS52020.1"/>
    <property type="molecule type" value="Genomic_DNA"/>
</dbReference>
<dbReference type="AlphaFoldDB" id="A0A170PR82"/>
<gene>
    <name evidence="3" type="ORF">MGWOODY_XGa1202</name>
</gene>
<protein>
    <submittedName>
        <fullName evidence="3">Peptidase M24</fullName>
    </submittedName>
</protein>
<accession>A0A170PR82</accession>
<name>A0A170PR82_9ZZZZ</name>
<dbReference type="PANTHER" id="PTHR46112:SF2">
    <property type="entry name" value="XAA-PRO AMINOPEPTIDASE P-RELATED"/>
    <property type="match status" value="1"/>
</dbReference>